<feature type="compositionally biased region" description="Polar residues" evidence="1">
    <location>
        <begin position="23"/>
        <end position="40"/>
    </location>
</feature>
<proteinExistence type="predicted"/>
<reference evidence="3" key="1">
    <citation type="submission" date="2014-09" db="EMBL/GenBank/DDBJ databases">
        <title>Whole genome shotgun sequence of Streptomyces sp. NBRC 110027.</title>
        <authorList>
            <person name="Komaki H."/>
            <person name="Ichikawa N."/>
            <person name="Katano-Makiyama Y."/>
            <person name="Hosoyama A."/>
            <person name="Hashimoto M."/>
            <person name="Uohara A."/>
            <person name="Kitahashi Y."/>
            <person name="Ohji S."/>
            <person name="Kimura A."/>
            <person name="Yamazoe A."/>
            <person name="Igarashi Y."/>
            <person name="Fujita N."/>
        </authorList>
    </citation>
    <scope>NUCLEOTIDE SEQUENCE [LARGE SCALE GENOMIC DNA]</scope>
    <source>
        <strain evidence="3">NBRC 110027</strain>
    </source>
</reference>
<reference evidence="2 3" key="2">
    <citation type="journal article" date="2015" name="Stand. Genomic Sci.">
        <title>Draft genome sequence of marine-derived Streptomyces sp. TP-A0598, a producer of anti-MRSA antibiotic lydicamycins.</title>
        <authorList>
            <person name="Komaki H."/>
            <person name="Ichikawa N."/>
            <person name="Hosoyama A."/>
            <person name="Fujita N."/>
            <person name="Igarashi Y."/>
        </authorList>
    </citation>
    <scope>NUCLEOTIDE SEQUENCE [LARGE SCALE GENOMIC DNA]</scope>
    <source>
        <strain evidence="2 3">NBRC 110027</strain>
    </source>
</reference>
<evidence type="ECO:0000256" key="1">
    <source>
        <dbReference type="SAM" id="MobiDB-lite"/>
    </source>
</evidence>
<accession>A0A0P4R5X1</accession>
<evidence type="ECO:0000313" key="2">
    <source>
        <dbReference type="EMBL" id="GAO08252.1"/>
    </source>
</evidence>
<feature type="region of interest" description="Disordered" evidence="1">
    <location>
        <begin position="68"/>
        <end position="89"/>
    </location>
</feature>
<feature type="region of interest" description="Disordered" evidence="1">
    <location>
        <begin position="23"/>
        <end position="56"/>
    </location>
</feature>
<sequence>MICTATSPCQSYEPFRKASPACTTIAESPTPTTPAGPNNETAVTGATASSGADDTEVGVSRFTNAARAITKAGTQRRTRDHTGNTLIRP</sequence>
<dbReference type="EMBL" id="BBNO01000003">
    <property type="protein sequence ID" value="GAO08252.1"/>
    <property type="molecule type" value="Genomic_DNA"/>
</dbReference>
<protein>
    <submittedName>
        <fullName evidence="2">Aldo/keto reductase</fullName>
    </submittedName>
</protein>
<keyword evidence="3" id="KW-1185">Reference proteome</keyword>
<dbReference type="Proteomes" id="UP000048965">
    <property type="component" value="Unassembled WGS sequence"/>
</dbReference>
<feature type="compositionally biased region" description="Low complexity" evidence="1">
    <location>
        <begin position="41"/>
        <end position="52"/>
    </location>
</feature>
<gene>
    <name evidence="2" type="ORF">TPA0598_03_07130</name>
</gene>
<dbReference type="AlphaFoldDB" id="A0A0P4R5X1"/>
<evidence type="ECO:0000313" key="3">
    <source>
        <dbReference type="Proteomes" id="UP000048965"/>
    </source>
</evidence>
<comment type="caution">
    <text evidence="2">The sequence shown here is derived from an EMBL/GenBank/DDBJ whole genome shotgun (WGS) entry which is preliminary data.</text>
</comment>
<name>A0A0P4R5X1_9ACTN</name>
<organism evidence="2 3">
    <name type="scientific">Streptomyces lydicamycinicus</name>
    <dbReference type="NCBI Taxonomy" id="1546107"/>
    <lineage>
        <taxon>Bacteria</taxon>
        <taxon>Bacillati</taxon>
        <taxon>Actinomycetota</taxon>
        <taxon>Actinomycetes</taxon>
        <taxon>Kitasatosporales</taxon>
        <taxon>Streptomycetaceae</taxon>
        <taxon>Streptomyces</taxon>
    </lineage>
</organism>